<evidence type="ECO:0000256" key="1">
    <source>
        <dbReference type="ARBA" id="ARBA00011073"/>
    </source>
</evidence>
<keyword evidence="4 6" id="KW-0720">Serine protease</keyword>
<evidence type="ECO:0000259" key="9">
    <source>
        <dbReference type="Pfam" id="PF00082"/>
    </source>
</evidence>
<dbReference type="OMA" id="PCDDNGH"/>
<dbReference type="PANTHER" id="PTHR43399">
    <property type="entry name" value="SUBTILISIN-RELATED"/>
    <property type="match status" value="1"/>
</dbReference>
<evidence type="ECO:0000256" key="6">
    <source>
        <dbReference type="PROSITE-ProRule" id="PRU01240"/>
    </source>
</evidence>
<feature type="domain" description="Peptidase S8/S53" evidence="9">
    <location>
        <begin position="167"/>
        <end position="432"/>
    </location>
</feature>
<dbReference type="InterPro" id="IPR051048">
    <property type="entry name" value="Peptidase_S8/S53_subtilisin"/>
</dbReference>
<organism evidence="10 11">
    <name type="scientific">Orchesella cincta</name>
    <name type="common">Springtail</name>
    <name type="synonym">Podura cincta</name>
    <dbReference type="NCBI Taxonomy" id="48709"/>
    <lineage>
        <taxon>Eukaryota</taxon>
        <taxon>Metazoa</taxon>
        <taxon>Ecdysozoa</taxon>
        <taxon>Arthropoda</taxon>
        <taxon>Hexapoda</taxon>
        <taxon>Collembola</taxon>
        <taxon>Entomobryomorpha</taxon>
        <taxon>Entomobryoidea</taxon>
        <taxon>Orchesellidae</taxon>
        <taxon>Orchesellinae</taxon>
        <taxon>Orchesella</taxon>
    </lineage>
</organism>
<keyword evidence="11" id="KW-1185">Reference proteome</keyword>
<dbReference type="SUPFAM" id="SSF52743">
    <property type="entry name" value="Subtilisin-like"/>
    <property type="match status" value="1"/>
</dbReference>
<feature type="signal peptide" evidence="8">
    <location>
        <begin position="1"/>
        <end position="19"/>
    </location>
</feature>
<evidence type="ECO:0000313" key="10">
    <source>
        <dbReference type="EMBL" id="ODN06621.1"/>
    </source>
</evidence>
<keyword evidence="3 6" id="KW-0378">Hydrolase</keyword>
<dbReference type="InterPro" id="IPR023827">
    <property type="entry name" value="Peptidase_S8_Asp-AS"/>
</dbReference>
<evidence type="ECO:0000256" key="7">
    <source>
        <dbReference type="RuleBase" id="RU003355"/>
    </source>
</evidence>
<feature type="active site" description="Charge relay system" evidence="5 6">
    <location>
        <position position="214"/>
    </location>
</feature>
<evidence type="ECO:0000256" key="8">
    <source>
        <dbReference type="SAM" id="SignalP"/>
    </source>
</evidence>
<protein>
    <submittedName>
        <fullName evidence="10">Bacillopeptidase F</fullName>
    </submittedName>
</protein>
<dbReference type="Gene3D" id="3.40.50.200">
    <property type="entry name" value="Peptidase S8/S53 domain"/>
    <property type="match status" value="1"/>
</dbReference>
<evidence type="ECO:0000256" key="3">
    <source>
        <dbReference type="ARBA" id="ARBA00022801"/>
    </source>
</evidence>
<proteinExistence type="inferred from homology"/>
<keyword evidence="2 6" id="KW-0645">Protease</keyword>
<feature type="chain" id="PRO_5008905792" evidence="8">
    <location>
        <begin position="20"/>
        <end position="460"/>
    </location>
</feature>
<evidence type="ECO:0000313" key="11">
    <source>
        <dbReference type="Proteomes" id="UP000094527"/>
    </source>
</evidence>
<dbReference type="PRINTS" id="PR00723">
    <property type="entry name" value="SUBTILISIN"/>
</dbReference>
<dbReference type="InterPro" id="IPR023828">
    <property type="entry name" value="Peptidase_S8_Ser-AS"/>
</dbReference>
<dbReference type="PANTHER" id="PTHR43399:SF4">
    <property type="entry name" value="CELL WALL-ASSOCIATED PROTEASE"/>
    <property type="match status" value="1"/>
</dbReference>
<sequence length="460" mass="48616">MALLRILSLFLCMGSLAYAQLLPVLKNPELLQKPSSNLILTLRNPLDPIFSDVASRAFPNREARLQELTRSLQEATQTWHAPIMTALKPFNVQAESFWVTNQISVKNANPLLVRFLRGLAILREIAEEIIYPIMPIFNPSIGTPPNGTEWGVRIIGAEEVWKKGNKGEGVRVAVIDTGVRASHTALRENYVGAANNGWYDPIMRSPVPTDNNGHGTHCTGSICGNNGIGVAPNAKWMGCRGCDNAGCPQAALLACGQWVICPTDAQGRNQDCSKAPHIVSNSWGGGGGGTWFNDVIKAWNTAGIIGFFAIGNEGPNCNTAGSPGDQAGIISVGSTNINDTVSSFSSRGPKNVPDGTVAPLIVAPGENINSAYHLSDNGYQVLSGTSMATPHAAGAAALLLSGKPGTTIQQMMDVLYPTTNRNLGATGSTCGNNAETTYPNDVAGYGRIDVSKAFTTLTGT</sequence>
<dbReference type="STRING" id="48709.A0A1D2NMZ4"/>
<dbReference type="InterPro" id="IPR000209">
    <property type="entry name" value="Peptidase_S8/S53_dom"/>
</dbReference>
<reference evidence="10 11" key="1">
    <citation type="journal article" date="2016" name="Genome Biol. Evol.">
        <title>Gene Family Evolution Reflects Adaptation to Soil Environmental Stressors in the Genome of the Collembolan Orchesella cincta.</title>
        <authorList>
            <person name="Faddeeva-Vakhrusheva A."/>
            <person name="Derks M.F."/>
            <person name="Anvar S.Y."/>
            <person name="Agamennone V."/>
            <person name="Suring W."/>
            <person name="Smit S."/>
            <person name="van Straalen N.M."/>
            <person name="Roelofs D."/>
        </authorList>
    </citation>
    <scope>NUCLEOTIDE SEQUENCE [LARGE SCALE GENOMIC DNA]</scope>
    <source>
        <tissue evidence="10">Mixed pool</tissue>
    </source>
</reference>
<dbReference type="PROSITE" id="PS51892">
    <property type="entry name" value="SUBTILASE"/>
    <property type="match status" value="1"/>
</dbReference>
<dbReference type="PROSITE" id="PS00136">
    <property type="entry name" value="SUBTILASE_ASP"/>
    <property type="match status" value="1"/>
</dbReference>
<accession>A0A1D2NMZ4</accession>
<dbReference type="GO" id="GO:0006508">
    <property type="term" value="P:proteolysis"/>
    <property type="evidence" value="ECO:0007669"/>
    <property type="project" value="UniProtKB-KW"/>
</dbReference>
<dbReference type="InterPro" id="IPR015500">
    <property type="entry name" value="Peptidase_S8_subtilisin-rel"/>
</dbReference>
<dbReference type="GO" id="GO:0004252">
    <property type="term" value="F:serine-type endopeptidase activity"/>
    <property type="evidence" value="ECO:0007669"/>
    <property type="project" value="UniProtKB-UniRule"/>
</dbReference>
<comment type="similarity">
    <text evidence="1 6 7">Belongs to the peptidase S8 family.</text>
</comment>
<evidence type="ECO:0000256" key="2">
    <source>
        <dbReference type="ARBA" id="ARBA00022670"/>
    </source>
</evidence>
<feature type="active site" description="Charge relay system" evidence="5 6">
    <location>
        <position position="176"/>
    </location>
</feature>
<gene>
    <name evidence="10" type="ORF">Ocin01_00094</name>
</gene>
<dbReference type="AlphaFoldDB" id="A0A1D2NMZ4"/>
<comment type="caution">
    <text evidence="10">The sequence shown here is derived from an EMBL/GenBank/DDBJ whole genome shotgun (WGS) entry which is preliminary data.</text>
</comment>
<dbReference type="PROSITE" id="PS00138">
    <property type="entry name" value="SUBTILASE_SER"/>
    <property type="match status" value="1"/>
</dbReference>
<dbReference type="Proteomes" id="UP000094527">
    <property type="component" value="Unassembled WGS sequence"/>
</dbReference>
<keyword evidence="8" id="KW-0732">Signal</keyword>
<name>A0A1D2NMZ4_ORCCI</name>
<evidence type="ECO:0000256" key="4">
    <source>
        <dbReference type="ARBA" id="ARBA00022825"/>
    </source>
</evidence>
<dbReference type="PROSITE" id="PS00137">
    <property type="entry name" value="SUBTILASE_HIS"/>
    <property type="match status" value="1"/>
</dbReference>
<evidence type="ECO:0000256" key="5">
    <source>
        <dbReference type="PIRSR" id="PIRSR615500-1"/>
    </source>
</evidence>
<dbReference type="Pfam" id="PF00082">
    <property type="entry name" value="Peptidase_S8"/>
    <property type="match status" value="1"/>
</dbReference>
<dbReference type="InterPro" id="IPR022398">
    <property type="entry name" value="Peptidase_S8_His-AS"/>
</dbReference>
<dbReference type="OrthoDB" id="7775224at2759"/>
<feature type="active site" description="Charge relay system" evidence="5 6">
    <location>
        <position position="386"/>
    </location>
</feature>
<dbReference type="EMBL" id="LJIJ01000002">
    <property type="protein sequence ID" value="ODN06621.1"/>
    <property type="molecule type" value="Genomic_DNA"/>
</dbReference>
<dbReference type="InterPro" id="IPR036852">
    <property type="entry name" value="Peptidase_S8/S53_dom_sf"/>
</dbReference>